<comment type="caution">
    <text evidence="2">The sequence shown here is derived from an EMBL/GenBank/DDBJ whole genome shotgun (WGS) entry which is preliminary data.</text>
</comment>
<sequence>MSSWASFGAYRMSALDVISPSSSDALLDQARARLDEEIEAVFATVAAIRTRRNSLSPIARLHPEILAHVFAFLAADPEEIPMRRSYHSVYDDPKLGRGANPYHSHGWIRVTHVCRKWRHTALDNPGLWGIDVCSFPAWTEERLRRSKRAPIDATFEFTGRHGRTPNNDKFAEVILIALDRTRELALDGFDPRCMGDVSRPLLRPAPLLESFTCSCAPTLVDFDGFRRCLPRLPSRLFEGKAPRLRKLSLTDVLIPLDSPLYKNLVDLSLLSDPYLGLLSFNFTRDQLLGLFSGMSNLQSLEIRHMVPQNDTKDPSTSSGASSANPHGRVSLPRLQKLKITGDAQDCIWISQSLSIPPSATFQMDCRSEQLTRLDALRSLLAFAAPHTQGDGSIAPIVCLSIRILPECLHFGGWRTYPDHLFTMRDSYIVSFKEPEISVDFKALDIVPVELYQILQDVCEGFCHDNIAALDISTTTLPVFPGSEYEFNWSKFFGRLTAVEQIAAGGSVVGPLISKLFQNPFYSNPKGLEPNPEQWLFPSLRRLKFSRVNFWNFREDEEEESCTELIEMLRQAQECPATNIEELLLQDCGIDESSMEHLRRVVPLVSWDDRQQSAPWLSQDNDLFGQAQAEREEEEGEGEEETEITAEAVEELFGGWGDEPILAGENLVPVNVQDILLALGLR</sequence>
<accession>A0A4Y9ZC39</accession>
<name>A0A4Y9ZC39_9AGAM</name>
<dbReference type="AlphaFoldDB" id="A0A4Y9ZC39"/>
<feature type="compositionally biased region" description="Polar residues" evidence="1">
    <location>
        <begin position="314"/>
        <end position="324"/>
    </location>
</feature>
<dbReference type="EMBL" id="SEOQ01000054">
    <property type="protein sequence ID" value="TFY71371.1"/>
    <property type="molecule type" value="Genomic_DNA"/>
</dbReference>
<evidence type="ECO:0000313" key="2">
    <source>
        <dbReference type="EMBL" id="TFY71371.1"/>
    </source>
</evidence>
<reference evidence="2 3" key="1">
    <citation type="submission" date="2019-02" db="EMBL/GenBank/DDBJ databases">
        <title>Genome sequencing of the rare red list fungi Dentipellis fragilis.</title>
        <authorList>
            <person name="Buettner E."/>
            <person name="Kellner H."/>
        </authorList>
    </citation>
    <scope>NUCLEOTIDE SEQUENCE [LARGE SCALE GENOMIC DNA]</scope>
    <source>
        <strain evidence="2 3">DSM 105465</strain>
    </source>
</reference>
<dbReference type="STRING" id="205917.A0A4Y9ZC39"/>
<organism evidence="2 3">
    <name type="scientific">Dentipellis fragilis</name>
    <dbReference type="NCBI Taxonomy" id="205917"/>
    <lineage>
        <taxon>Eukaryota</taxon>
        <taxon>Fungi</taxon>
        <taxon>Dikarya</taxon>
        <taxon>Basidiomycota</taxon>
        <taxon>Agaricomycotina</taxon>
        <taxon>Agaricomycetes</taxon>
        <taxon>Russulales</taxon>
        <taxon>Hericiaceae</taxon>
        <taxon>Dentipellis</taxon>
    </lineage>
</organism>
<evidence type="ECO:0000313" key="3">
    <source>
        <dbReference type="Proteomes" id="UP000298327"/>
    </source>
</evidence>
<protein>
    <submittedName>
        <fullName evidence="2">Uncharacterized protein</fullName>
    </submittedName>
</protein>
<dbReference type="OrthoDB" id="3181669at2759"/>
<gene>
    <name evidence="2" type="ORF">EVG20_g1631</name>
</gene>
<proteinExistence type="predicted"/>
<keyword evidence="3" id="KW-1185">Reference proteome</keyword>
<feature type="region of interest" description="Disordered" evidence="1">
    <location>
        <begin position="307"/>
        <end position="328"/>
    </location>
</feature>
<evidence type="ECO:0000256" key="1">
    <source>
        <dbReference type="SAM" id="MobiDB-lite"/>
    </source>
</evidence>
<dbReference type="Proteomes" id="UP000298327">
    <property type="component" value="Unassembled WGS sequence"/>
</dbReference>
<dbReference type="Gene3D" id="1.20.1280.50">
    <property type="match status" value="1"/>
</dbReference>